<evidence type="ECO:0000313" key="2">
    <source>
        <dbReference type="Proteomes" id="UP000247409"/>
    </source>
</evidence>
<protein>
    <submittedName>
        <fullName evidence="1">Uncharacterized protein</fullName>
    </submittedName>
</protein>
<gene>
    <name evidence="1" type="ORF">BWQ96_05989</name>
</gene>
<dbReference type="Proteomes" id="UP000247409">
    <property type="component" value="Unassembled WGS sequence"/>
</dbReference>
<proteinExistence type="predicted"/>
<sequence>MLNDAGIHFGLVATLHRSDVYDTLFILFDSAQDITTHTITTVLLTADIFAYKYRHSTAKIMFHTFPSYPYLNQSHSSANAPASGEHSEACRILPMKTISRTRSSQLLEALLIEGAALGGSRVITAGARCTNRHSARFTYHKASEDPSRTARVAFLRKLNAKQIISAKAFVQYKISFNPKRPFQEAVLFKSQFLCLSTAKGLFVLIKNTATKAVVQILKYLHDDGLKELVQVTIEFIESSFSNFARELKERIAETKEKTKRENSEILTRAQKSYLPVSGAVNCNDIEDE</sequence>
<dbReference type="OrthoDB" id="5180at2759"/>
<name>A0A2V3IQB4_9FLOR</name>
<keyword evidence="2" id="KW-1185">Reference proteome</keyword>
<evidence type="ECO:0000313" key="1">
    <source>
        <dbReference type="EMBL" id="PXF44285.1"/>
    </source>
</evidence>
<dbReference type="AlphaFoldDB" id="A0A2V3IQB4"/>
<reference evidence="1 2" key="1">
    <citation type="journal article" date="2018" name="Mol. Biol. Evol.">
        <title>Analysis of the draft genome of the red seaweed Gracilariopsis chorda provides insights into genome size evolution in Rhodophyta.</title>
        <authorList>
            <person name="Lee J."/>
            <person name="Yang E.C."/>
            <person name="Graf L."/>
            <person name="Yang J.H."/>
            <person name="Qiu H."/>
            <person name="Zel Zion U."/>
            <person name="Chan C.X."/>
            <person name="Stephens T.G."/>
            <person name="Weber A.P.M."/>
            <person name="Boo G.H."/>
            <person name="Boo S.M."/>
            <person name="Kim K.M."/>
            <person name="Shin Y."/>
            <person name="Jung M."/>
            <person name="Lee S.J."/>
            <person name="Yim H.S."/>
            <person name="Lee J.H."/>
            <person name="Bhattacharya D."/>
            <person name="Yoon H.S."/>
        </authorList>
    </citation>
    <scope>NUCLEOTIDE SEQUENCE [LARGE SCALE GENOMIC DNA]</scope>
    <source>
        <strain evidence="1 2">SKKU-2015</strain>
        <tissue evidence="1">Whole body</tissue>
    </source>
</reference>
<accession>A0A2V3IQB4</accession>
<dbReference type="EMBL" id="NBIV01000096">
    <property type="protein sequence ID" value="PXF44285.1"/>
    <property type="molecule type" value="Genomic_DNA"/>
</dbReference>
<comment type="caution">
    <text evidence="1">The sequence shown here is derived from an EMBL/GenBank/DDBJ whole genome shotgun (WGS) entry which is preliminary data.</text>
</comment>
<organism evidence="1 2">
    <name type="scientific">Gracilariopsis chorda</name>
    <dbReference type="NCBI Taxonomy" id="448386"/>
    <lineage>
        <taxon>Eukaryota</taxon>
        <taxon>Rhodophyta</taxon>
        <taxon>Florideophyceae</taxon>
        <taxon>Rhodymeniophycidae</taxon>
        <taxon>Gracilariales</taxon>
        <taxon>Gracilariaceae</taxon>
        <taxon>Gracilariopsis</taxon>
    </lineage>
</organism>